<evidence type="ECO:0000313" key="16">
    <source>
        <dbReference type="EnsemblMetazoa" id="XP_022655696"/>
    </source>
</evidence>
<accession>A0A7M7JRA3</accession>
<dbReference type="OrthoDB" id="10012881at2759"/>
<dbReference type="PROSITE" id="PS00134">
    <property type="entry name" value="TRYPSIN_HIS"/>
    <property type="match status" value="1"/>
</dbReference>
<dbReference type="FunFam" id="2.40.10.10:FF:000120">
    <property type="entry name" value="Putative serine protease"/>
    <property type="match status" value="1"/>
</dbReference>
<dbReference type="CDD" id="cd00190">
    <property type="entry name" value="Tryp_SPc"/>
    <property type="match status" value="1"/>
</dbReference>
<dbReference type="GO" id="GO:0030246">
    <property type="term" value="F:carbohydrate binding"/>
    <property type="evidence" value="ECO:0007669"/>
    <property type="project" value="UniProtKB-KW"/>
</dbReference>
<keyword evidence="6 13" id="KW-0378">Hydrolase</keyword>
<evidence type="ECO:0000256" key="4">
    <source>
        <dbReference type="ARBA" id="ARBA00022729"/>
    </source>
</evidence>
<dbReference type="Proteomes" id="UP000594260">
    <property type="component" value="Unplaced"/>
</dbReference>
<dbReference type="EC" id="3.4.21.84" evidence="12"/>
<dbReference type="SMART" id="SM00020">
    <property type="entry name" value="Tryp_SPc"/>
    <property type="match status" value="1"/>
</dbReference>
<keyword evidence="4 14" id="KW-0732">Signal</keyword>
<dbReference type="GO" id="GO:0042381">
    <property type="term" value="P:hemolymph coagulation"/>
    <property type="evidence" value="ECO:0007669"/>
    <property type="project" value="UniProtKB-KW"/>
</dbReference>
<evidence type="ECO:0000256" key="6">
    <source>
        <dbReference type="ARBA" id="ARBA00022801"/>
    </source>
</evidence>
<keyword evidence="1" id="KW-0245">EGF-like domain</keyword>
<keyword evidence="5" id="KW-0430">Lectin</keyword>
<name>A0A7M7JRA3_VARDE</name>
<reference evidence="16" key="1">
    <citation type="submission" date="2021-01" db="UniProtKB">
        <authorList>
            <consortium name="EnsemblMetazoa"/>
        </authorList>
    </citation>
    <scope>IDENTIFICATION</scope>
</reference>
<dbReference type="KEGG" id="vde:111248144"/>
<dbReference type="Gene3D" id="2.40.10.10">
    <property type="entry name" value="Trypsin-like serine proteases"/>
    <property type="match status" value="1"/>
</dbReference>
<dbReference type="PANTHER" id="PTHR24252:SF7">
    <property type="entry name" value="HYALIN"/>
    <property type="match status" value="1"/>
</dbReference>
<dbReference type="PROSITE" id="PS00135">
    <property type="entry name" value="TRYPSIN_SER"/>
    <property type="match status" value="1"/>
</dbReference>
<keyword evidence="2" id="KW-0768">Sushi</keyword>
<evidence type="ECO:0000256" key="7">
    <source>
        <dbReference type="ARBA" id="ARBA00022820"/>
    </source>
</evidence>
<dbReference type="GeneID" id="111248144"/>
<evidence type="ECO:0000259" key="15">
    <source>
        <dbReference type="PROSITE" id="PS50240"/>
    </source>
</evidence>
<evidence type="ECO:0000256" key="11">
    <source>
        <dbReference type="ARBA" id="ARBA00052079"/>
    </source>
</evidence>
<keyword evidence="7" id="KW-0353">Hemolymph clotting</keyword>
<evidence type="ECO:0000256" key="5">
    <source>
        <dbReference type="ARBA" id="ARBA00022734"/>
    </source>
</evidence>
<dbReference type="GO" id="GO:0004252">
    <property type="term" value="F:serine-type endopeptidase activity"/>
    <property type="evidence" value="ECO:0007669"/>
    <property type="project" value="InterPro"/>
</dbReference>
<feature type="domain" description="Peptidase S1" evidence="15">
    <location>
        <begin position="80"/>
        <end position="345"/>
    </location>
</feature>
<dbReference type="InterPro" id="IPR001254">
    <property type="entry name" value="Trypsin_dom"/>
</dbReference>
<dbReference type="EnsemblMetazoa" id="XM_022799961">
    <property type="protein sequence ID" value="XP_022655696"/>
    <property type="gene ID" value="LOC111248144"/>
</dbReference>
<dbReference type="InterPro" id="IPR001314">
    <property type="entry name" value="Peptidase_S1A"/>
</dbReference>
<keyword evidence="9" id="KW-0130">Cell adhesion</keyword>
<evidence type="ECO:0000256" key="1">
    <source>
        <dbReference type="ARBA" id="ARBA00022536"/>
    </source>
</evidence>
<feature type="signal peptide" evidence="14">
    <location>
        <begin position="1"/>
        <end position="21"/>
    </location>
</feature>
<dbReference type="GO" id="GO:0007155">
    <property type="term" value="P:cell adhesion"/>
    <property type="evidence" value="ECO:0007669"/>
    <property type="project" value="UniProtKB-KW"/>
</dbReference>
<dbReference type="AlphaFoldDB" id="A0A7M7JRA3"/>
<dbReference type="InParanoid" id="A0A7M7JRA3"/>
<dbReference type="GO" id="GO:0006508">
    <property type="term" value="P:proteolysis"/>
    <property type="evidence" value="ECO:0007669"/>
    <property type="project" value="UniProtKB-KW"/>
</dbReference>
<evidence type="ECO:0000256" key="3">
    <source>
        <dbReference type="ARBA" id="ARBA00022670"/>
    </source>
</evidence>
<dbReference type="SUPFAM" id="SSF50494">
    <property type="entry name" value="Trypsin-like serine proteases"/>
    <property type="match status" value="1"/>
</dbReference>
<evidence type="ECO:0000256" key="13">
    <source>
        <dbReference type="RuleBase" id="RU363034"/>
    </source>
</evidence>
<evidence type="ECO:0000313" key="17">
    <source>
        <dbReference type="Proteomes" id="UP000594260"/>
    </source>
</evidence>
<keyword evidence="17" id="KW-1185">Reference proteome</keyword>
<protein>
    <recommendedName>
        <fullName evidence="12">limulus clotting factor C</fullName>
        <ecNumber evidence="12">3.4.21.84</ecNumber>
    </recommendedName>
</protein>
<dbReference type="PROSITE" id="PS50240">
    <property type="entry name" value="TRYPSIN_DOM"/>
    <property type="match status" value="1"/>
</dbReference>
<sequence>MIVFTTIASVWLFAPPVTGVAAHVADSNVNSINAKVGTTKDPHLERPKHDDIRRLIALYNEDRRPVCPCGLIGHSRTRRVIGGTLADIEAYPYAVSIRKFLSNGQPYPYCGGTVITERHVVTASHCLLNKQSQDVTIEVGRTNITGPEKPSDPLIRRVVRIERHEHYDQPSYNNDIAVLTLDAPLLFGRTSRPACLPPYGSDVQDGTSGEVVGWGRIAFKGKKSDTLQNVTLPVVNRTECQRPLRHRISTNMLCAGGLEERDACVGDSGGPFIVKYQSAPLLVGVVSFGKKCGLANVYGVYTRVGLYTRFIYEQTKEASCKPGILSMRDYRAVGNEATWISNKVNQWNHS</sequence>
<organism evidence="16 17">
    <name type="scientific">Varroa destructor</name>
    <name type="common">Honeybee mite</name>
    <dbReference type="NCBI Taxonomy" id="109461"/>
    <lineage>
        <taxon>Eukaryota</taxon>
        <taxon>Metazoa</taxon>
        <taxon>Ecdysozoa</taxon>
        <taxon>Arthropoda</taxon>
        <taxon>Chelicerata</taxon>
        <taxon>Arachnida</taxon>
        <taxon>Acari</taxon>
        <taxon>Parasitiformes</taxon>
        <taxon>Mesostigmata</taxon>
        <taxon>Gamasina</taxon>
        <taxon>Dermanyssoidea</taxon>
        <taxon>Varroidae</taxon>
        <taxon>Varroa</taxon>
    </lineage>
</organism>
<evidence type="ECO:0000256" key="14">
    <source>
        <dbReference type="SAM" id="SignalP"/>
    </source>
</evidence>
<dbReference type="InterPro" id="IPR043504">
    <property type="entry name" value="Peptidase_S1_PA_chymotrypsin"/>
</dbReference>
<dbReference type="InterPro" id="IPR018114">
    <property type="entry name" value="TRYPSIN_HIS"/>
</dbReference>
<keyword evidence="3 13" id="KW-0645">Protease</keyword>
<dbReference type="PRINTS" id="PR00722">
    <property type="entry name" value="CHYMOTRYPSIN"/>
</dbReference>
<dbReference type="RefSeq" id="XP_022655696.1">
    <property type="nucleotide sequence ID" value="XM_022799961.1"/>
</dbReference>
<evidence type="ECO:0000256" key="9">
    <source>
        <dbReference type="ARBA" id="ARBA00022889"/>
    </source>
</evidence>
<keyword evidence="10" id="KW-1015">Disulfide bond</keyword>
<comment type="catalytic activity">
    <reaction evidence="11">
        <text>Selective cleavage of 103-Arg-|-Ser-104 and 124-Ile-|-Ile-125 bonds in Limulus clotting factor B to form activated factor B. Cleavage of -Pro-Arg-|-Xaa- bonds in synthetic substrates.</text>
        <dbReference type="EC" id="3.4.21.84"/>
    </reaction>
</comment>
<evidence type="ECO:0000256" key="10">
    <source>
        <dbReference type="ARBA" id="ARBA00023157"/>
    </source>
</evidence>
<dbReference type="PANTHER" id="PTHR24252">
    <property type="entry name" value="ACROSIN-RELATED"/>
    <property type="match status" value="1"/>
</dbReference>
<dbReference type="InterPro" id="IPR033116">
    <property type="entry name" value="TRYPSIN_SER"/>
</dbReference>
<evidence type="ECO:0000256" key="2">
    <source>
        <dbReference type="ARBA" id="ARBA00022659"/>
    </source>
</evidence>
<proteinExistence type="predicted"/>
<dbReference type="Pfam" id="PF00089">
    <property type="entry name" value="Trypsin"/>
    <property type="match status" value="1"/>
</dbReference>
<feature type="chain" id="PRO_5029669896" description="limulus clotting factor C" evidence="14">
    <location>
        <begin position="22"/>
        <end position="350"/>
    </location>
</feature>
<evidence type="ECO:0000256" key="8">
    <source>
        <dbReference type="ARBA" id="ARBA00022825"/>
    </source>
</evidence>
<evidence type="ECO:0000256" key="12">
    <source>
        <dbReference type="ARBA" id="ARBA00066707"/>
    </source>
</evidence>
<dbReference type="InterPro" id="IPR009003">
    <property type="entry name" value="Peptidase_S1_PA"/>
</dbReference>
<keyword evidence="8 13" id="KW-0720">Serine protease</keyword>